<dbReference type="InterPro" id="IPR052473">
    <property type="entry name" value="mtLSU_mL53"/>
</dbReference>
<keyword evidence="3" id="KW-0809">Transit peptide</keyword>
<dbReference type="GO" id="GO:0005840">
    <property type="term" value="C:ribosome"/>
    <property type="evidence" value="ECO:0007669"/>
    <property type="project" value="UniProtKB-KW"/>
</dbReference>
<evidence type="ECO:0000256" key="7">
    <source>
        <dbReference type="ARBA" id="ARBA00035180"/>
    </source>
</evidence>
<dbReference type="PANTHER" id="PTHR33618">
    <property type="entry name" value="39S RIBOSOMAL PROTEIN L53, MITOCHONDRIAL"/>
    <property type="match status" value="1"/>
</dbReference>
<evidence type="ECO:0000313" key="10">
    <source>
        <dbReference type="Proteomes" id="UP001608902"/>
    </source>
</evidence>
<dbReference type="EMBL" id="JBGFUD010006048">
    <property type="protein sequence ID" value="MFH4980765.1"/>
    <property type="molecule type" value="Genomic_DNA"/>
</dbReference>
<comment type="caution">
    <text evidence="9">The sequence shown here is derived from an EMBL/GenBank/DDBJ whole genome shotgun (WGS) entry which is preliminary data.</text>
</comment>
<dbReference type="PANTHER" id="PTHR33618:SF1">
    <property type="entry name" value="LARGE RIBOSOMAL SUBUNIT PROTEIN ML53"/>
    <property type="match status" value="1"/>
</dbReference>
<sequence length="130" mass="15310">MCKMWERIRYGVKWRPNERLALAFRGLNMETVDSVKFSFDPFFDGNRSLREFWFSICAPRVRLTNPKLKVIAEVRNDRQPPFFLANLVDGRRLLFKTNGMKTEDLTMCFNRLLGNPELGKSGLRPRPTPR</sequence>
<dbReference type="GO" id="GO:1990904">
    <property type="term" value="C:ribonucleoprotein complex"/>
    <property type="evidence" value="ECO:0007669"/>
    <property type="project" value="UniProtKB-KW"/>
</dbReference>
<dbReference type="InterPro" id="IPR019716">
    <property type="entry name" value="Ribosomal_mL53"/>
</dbReference>
<gene>
    <name evidence="9" type="ORF">AB6A40_007474</name>
</gene>
<keyword evidence="6" id="KW-0687">Ribonucleoprotein</keyword>
<protein>
    <recommendedName>
        <fullName evidence="7">Large ribosomal subunit protein mL53</fullName>
    </recommendedName>
    <alternativeName>
        <fullName evidence="8">39S ribosomal protein L53, mitochondrial</fullName>
    </alternativeName>
</protein>
<comment type="similarity">
    <text evidence="2">Belongs to the mitochondrion-specific ribosomal protein mL53 family.</text>
</comment>
<keyword evidence="10" id="KW-1185">Reference proteome</keyword>
<dbReference type="AlphaFoldDB" id="A0ABD6ELC0"/>
<dbReference type="Proteomes" id="UP001608902">
    <property type="component" value="Unassembled WGS sequence"/>
</dbReference>
<evidence type="ECO:0000256" key="3">
    <source>
        <dbReference type="ARBA" id="ARBA00022946"/>
    </source>
</evidence>
<dbReference type="Pfam" id="PF10780">
    <property type="entry name" value="MRP_L53"/>
    <property type="match status" value="1"/>
</dbReference>
<proteinExistence type="inferred from homology"/>
<evidence type="ECO:0000256" key="5">
    <source>
        <dbReference type="ARBA" id="ARBA00023128"/>
    </source>
</evidence>
<evidence type="ECO:0000256" key="8">
    <source>
        <dbReference type="ARBA" id="ARBA00042721"/>
    </source>
</evidence>
<evidence type="ECO:0000256" key="2">
    <source>
        <dbReference type="ARBA" id="ARBA00005557"/>
    </source>
</evidence>
<dbReference type="GO" id="GO:0005739">
    <property type="term" value="C:mitochondrion"/>
    <property type="evidence" value="ECO:0007669"/>
    <property type="project" value="UniProtKB-SubCell"/>
</dbReference>
<keyword evidence="5" id="KW-0496">Mitochondrion</keyword>
<accession>A0ABD6ELC0</accession>
<organism evidence="9 10">
    <name type="scientific">Gnathostoma spinigerum</name>
    <dbReference type="NCBI Taxonomy" id="75299"/>
    <lineage>
        <taxon>Eukaryota</taxon>
        <taxon>Metazoa</taxon>
        <taxon>Ecdysozoa</taxon>
        <taxon>Nematoda</taxon>
        <taxon>Chromadorea</taxon>
        <taxon>Rhabditida</taxon>
        <taxon>Spirurina</taxon>
        <taxon>Gnathostomatomorpha</taxon>
        <taxon>Gnathostomatoidea</taxon>
        <taxon>Gnathostomatidae</taxon>
        <taxon>Gnathostoma</taxon>
    </lineage>
</organism>
<comment type="subcellular location">
    <subcellularLocation>
        <location evidence="1">Mitochondrion</location>
    </subcellularLocation>
</comment>
<dbReference type="Gene3D" id="3.40.30.10">
    <property type="entry name" value="Glutaredoxin"/>
    <property type="match status" value="1"/>
</dbReference>
<evidence type="ECO:0000313" key="9">
    <source>
        <dbReference type="EMBL" id="MFH4980765.1"/>
    </source>
</evidence>
<evidence type="ECO:0000256" key="6">
    <source>
        <dbReference type="ARBA" id="ARBA00023274"/>
    </source>
</evidence>
<evidence type="ECO:0000256" key="4">
    <source>
        <dbReference type="ARBA" id="ARBA00022980"/>
    </source>
</evidence>
<keyword evidence="4" id="KW-0689">Ribosomal protein</keyword>
<evidence type="ECO:0000256" key="1">
    <source>
        <dbReference type="ARBA" id="ARBA00004173"/>
    </source>
</evidence>
<name>A0ABD6ELC0_9BILA</name>
<reference evidence="9 10" key="1">
    <citation type="submission" date="2024-08" db="EMBL/GenBank/DDBJ databases">
        <title>Gnathostoma spinigerum genome.</title>
        <authorList>
            <person name="Gonzalez-Bertolin B."/>
            <person name="Monzon S."/>
            <person name="Zaballos A."/>
            <person name="Jimenez P."/>
            <person name="Dekumyoy P."/>
            <person name="Varona S."/>
            <person name="Cuesta I."/>
            <person name="Sumanam S."/>
            <person name="Adisakwattana P."/>
            <person name="Gasser R.B."/>
            <person name="Hernandez-Gonzalez A."/>
            <person name="Young N.D."/>
            <person name="Perteguer M.J."/>
        </authorList>
    </citation>
    <scope>NUCLEOTIDE SEQUENCE [LARGE SCALE GENOMIC DNA]</scope>
    <source>
        <strain evidence="9">AL3</strain>
        <tissue evidence="9">Liver</tissue>
    </source>
</reference>